<dbReference type="AlphaFoldDB" id="A0A699Z0N9"/>
<protein>
    <submittedName>
        <fullName evidence="2">Uncharacterized protein</fullName>
    </submittedName>
</protein>
<feature type="region of interest" description="Disordered" evidence="1">
    <location>
        <begin position="69"/>
        <end position="89"/>
    </location>
</feature>
<evidence type="ECO:0000313" key="2">
    <source>
        <dbReference type="EMBL" id="GFH15350.1"/>
    </source>
</evidence>
<dbReference type="Proteomes" id="UP000485058">
    <property type="component" value="Unassembled WGS sequence"/>
</dbReference>
<organism evidence="2 3">
    <name type="scientific">Haematococcus lacustris</name>
    <name type="common">Green alga</name>
    <name type="synonym">Haematococcus pluvialis</name>
    <dbReference type="NCBI Taxonomy" id="44745"/>
    <lineage>
        <taxon>Eukaryota</taxon>
        <taxon>Viridiplantae</taxon>
        <taxon>Chlorophyta</taxon>
        <taxon>core chlorophytes</taxon>
        <taxon>Chlorophyceae</taxon>
        <taxon>CS clade</taxon>
        <taxon>Chlamydomonadales</taxon>
        <taxon>Haematococcaceae</taxon>
        <taxon>Haematococcus</taxon>
    </lineage>
</organism>
<accession>A0A699Z0N9</accession>
<sequence>MTLGRGADRPKRLGASMLAWRALLGRRGDLRALPRADPRPAQPTDLCLQPDQGLGAGWQGLESAWGSEPGRLAGWQVSPGPSMSARGGKSTALGLRCCGVA</sequence>
<gene>
    <name evidence="2" type="ORF">HaLaN_11560</name>
</gene>
<evidence type="ECO:0000256" key="1">
    <source>
        <dbReference type="SAM" id="MobiDB-lite"/>
    </source>
</evidence>
<proteinExistence type="predicted"/>
<dbReference type="EMBL" id="BLLF01000839">
    <property type="protein sequence ID" value="GFH15350.1"/>
    <property type="molecule type" value="Genomic_DNA"/>
</dbReference>
<keyword evidence="3" id="KW-1185">Reference proteome</keyword>
<comment type="caution">
    <text evidence="2">The sequence shown here is derived from an EMBL/GenBank/DDBJ whole genome shotgun (WGS) entry which is preliminary data.</text>
</comment>
<evidence type="ECO:0000313" key="3">
    <source>
        <dbReference type="Proteomes" id="UP000485058"/>
    </source>
</evidence>
<reference evidence="2 3" key="1">
    <citation type="submission" date="2020-02" db="EMBL/GenBank/DDBJ databases">
        <title>Draft genome sequence of Haematococcus lacustris strain NIES-144.</title>
        <authorList>
            <person name="Morimoto D."/>
            <person name="Nakagawa S."/>
            <person name="Yoshida T."/>
            <person name="Sawayama S."/>
        </authorList>
    </citation>
    <scope>NUCLEOTIDE SEQUENCE [LARGE SCALE GENOMIC DNA]</scope>
    <source>
        <strain evidence="2 3">NIES-144</strain>
    </source>
</reference>
<name>A0A699Z0N9_HAELA</name>